<dbReference type="Pfam" id="PF00004">
    <property type="entry name" value="AAA"/>
    <property type="match status" value="1"/>
</dbReference>
<dbReference type="CDD" id="cd19481">
    <property type="entry name" value="RecA-like_protease"/>
    <property type="match status" value="1"/>
</dbReference>
<accession>G2QZX6</accession>
<dbReference type="GO" id="GO:0005524">
    <property type="term" value="F:ATP binding"/>
    <property type="evidence" value="ECO:0007669"/>
    <property type="project" value="InterPro"/>
</dbReference>
<evidence type="ECO:0000313" key="3">
    <source>
        <dbReference type="EMBL" id="AEO65547.1"/>
    </source>
</evidence>
<organism evidence="3 4">
    <name type="scientific">Thermothielavioides terrestris (strain ATCC 38088 / NRRL 8126)</name>
    <name type="common">Thielavia terrestris</name>
    <dbReference type="NCBI Taxonomy" id="578455"/>
    <lineage>
        <taxon>Eukaryota</taxon>
        <taxon>Fungi</taxon>
        <taxon>Dikarya</taxon>
        <taxon>Ascomycota</taxon>
        <taxon>Pezizomycotina</taxon>
        <taxon>Sordariomycetes</taxon>
        <taxon>Sordariomycetidae</taxon>
        <taxon>Sordariales</taxon>
        <taxon>Chaetomiaceae</taxon>
        <taxon>Thermothielavioides</taxon>
        <taxon>Thermothielavioides terrestris</taxon>
    </lineage>
</organism>
<dbReference type="GeneID" id="11518165"/>
<dbReference type="OrthoDB" id="10042665at2759"/>
<evidence type="ECO:0000259" key="2">
    <source>
        <dbReference type="SMART" id="SM00382"/>
    </source>
</evidence>
<dbReference type="PANTHER" id="PTHR46411:SF3">
    <property type="entry name" value="AAA+ ATPASE DOMAIN-CONTAINING PROTEIN"/>
    <property type="match status" value="1"/>
</dbReference>
<dbReference type="SMART" id="SM00382">
    <property type="entry name" value="AAA"/>
    <property type="match status" value="1"/>
</dbReference>
<dbReference type="STRING" id="578455.G2QZX6"/>
<keyword evidence="4" id="KW-1185">Reference proteome</keyword>
<dbReference type="InterPro" id="IPR003959">
    <property type="entry name" value="ATPase_AAA_core"/>
</dbReference>
<dbReference type="InterPro" id="IPR027417">
    <property type="entry name" value="P-loop_NTPase"/>
</dbReference>
<dbReference type="SUPFAM" id="SSF52540">
    <property type="entry name" value="P-loop containing nucleoside triphosphate hydrolases"/>
    <property type="match status" value="1"/>
</dbReference>
<name>G2QZX6_THETT</name>
<dbReference type="HOGENOM" id="CLU_004471_6_3_1"/>
<gene>
    <name evidence="3" type="ORF">THITE_2112643</name>
</gene>
<dbReference type="InterPro" id="IPR054289">
    <property type="entry name" value="DUF7025"/>
</dbReference>
<dbReference type="KEGG" id="ttt:THITE_2112643"/>
<protein>
    <recommendedName>
        <fullName evidence="2">AAA+ ATPase domain-containing protein</fullName>
    </recommendedName>
</protein>
<evidence type="ECO:0000256" key="1">
    <source>
        <dbReference type="SAM" id="MobiDB-lite"/>
    </source>
</evidence>
<feature type="domain" description="AAA+ ATPase" evidence="2">
    <location>
        <begin position="492"/>
        <end position="619"/>
    </location>
</feature>
<dbReference type="AlphaFoldDB" id="G2QZX6"/>
<proteinExistence type="predicted"/>
<dbReference type="eggNOG" id="KOG0737">
    <property type="taxonomic scope" value="Eukaryota"/>
</dbReference>
<sequence length="703" mass="80091">MPRCWPFRPRSGKEKKGSSAKSGKLPDSGSSASGSTLAGEVDSKEKKVKEDKKEEKKDEDKKDEEKKDEAKKDGEEKEKEKPKVPVGSVSEVKNIYKGASDEDGNWTWVDKYPDDVEEAAENEETATFAIVVRNQKSNDSRKKLEAHSIVVQSPLIRAALAEIMADYPGVACELTRLEFEAPFKPFVHRWAEFTKYLEKPDLDEKTREHMKLLADILNYEIGDNVRAFHDYVKNGVVSFKDLWMIFQPGTVVISAHAGPLSAFEMVETEYMANNCGKFLQVRCDCVDYGGKEFGRFQEAINIPEFIGTKKITGLKVYPLHFHEDREAVAAKLIKRGELFEKLAGHHYKQYSGKAITWNREGHEVECQISGRIVVDIDSFNRFSPWPVRYLNDWNANDLEKFRKHKEQLGLTDDKFVLPPYYQMLARSRTRGYSLKFKKWLDFFVEQISDVVWNSSAFDRLVLPPDQKELILAFSESQLAGSRFDDVIQGKGKGIICLLSGPPGVGKTLTAEAVAENLRVPLHTLSSGDLGSDPWEVERELNSILELVARWNAILLLDECDVFLEARSTHELERNKIVSIFLRTLEYYEGIMFMTTNRVEDIDAAFQSRIHVSIEYPDLTAASRRAIWANFLRGSTIKSSLTDRDIAELAELKLNGRQIKNVLKTAQLLAARKKSDTLDRKFIETILVIEKKRPGAPQQMMHYL</sequence>
<dbReference type="GO" id="GO:0016887">
    <property type="term" value="F:ATP hydrolysis activity"/>
    <property type="evidence" value="ECO:0007669"/>
    <property type="project" value="InterPro"/>
</dbReference>
<dbReference type="InterPro" id="IPR003593">
    <property type="entry name" value="AAA+_ATPase"/>
</dbReference>
<reference evidence="3 4" key="1">
    <citation type="journal article" date="2011" name="Nat. Biotechnol.">
        <title>Comparative genomic analysis of the thermophilic biomass-degrading fungi Myceliophthora thermophila and Thielavia terrestris.</title>
        <authorList>
            <person name="Berka R.M."/>
            <person name="Grigoriev I.V."/>
            <person name="Otillar R."/>
            <person name="Salamov A."/>
            <person name="Grimwood J."/>
            <person name="Reid I."/>
            <person name="Ishmael N."/>
            <person name="John T."/>
            <person name="Darmond C."/>
            <person name="Moisan M.-C."/>
            <person name="Henrissat B."/>
            <person name="Coutinho P.M."/>
            <person name="Lombard V."/>
            <person name="Natvig D.O."/>
            <person name="Lindquist E."/>
            <person name="Schmutz J."/>
            <person name="Lucas S."/>
            <person name="Harris P."/>
            <person name="Powlowski J."/>
            <person name="Bellemare A."/>
            <person name="Taylor D."/>
            <person name="Butler G."/>
            <person name="de Vries R.P."/>
            <person name="Allijn I.E."/>
            <person name="van den Brink J."/>
            <person name="Ushinsky S."/>
            <person name="Storms R."/>
            <person name="Powell A.J."/>
            <person name="Paulsen I.T."/>
            <person name="Elbourne L.D.H."/>
            <person name="Baker S.E."/>
            <person name="Magnuson J."/>
            <person name="LaBoissiere S."/>
            <person name="Clutterbuck A.J."/>
            <person name="Martinez D."/>
            <person name="Wogulis M."/>
            <person name="de Leon A.L."/>
            <person name="Rey M.W."/>
            <person name="Tsang A."/>
        </authorList>
    </citation>
    <scope>NUCLEOTIDE SEQUENCE [LARGE SCALE GENOMIC DNA]</scope>
    <source>
        <strain evidence="4">ATCC 38088 / NRRL 8126</strain>
    </source>
</reference>
<dbReference type="Pfam" id="PF22942">
    <property type="entry name" value="DUF7025"/>
    <property type="match status" value="1"/>
</dbReference>
<dbReference type="Proteomes" id="UP000008181">
    <property type="component" value="Chromosome 2"/>
</dbReference>
<feature type="region of interest" description="Disordered" evidence="1">
    <location>
        <begin position="1"/>
        <end position="86"/>
    </location>
</feature>
<dbReference type="PANTHER" id="PTHR46411">
    <property type="entry name" value="FAMILY ATPASE, PUTATIVE-RELATED"/>
    <property type="match status" value="1"/>
</dbReference>
<dbReference type="RefSeq" id="XP_003651883.1">
    <property type="nucleotide sequence ID" value="XM_003651835.1"/>
</dbReference>
<feature type="compositionally biased region" description="Low complexity" evidence="1">
    <location>
        <begin position="19"/>
        <end position="35"/>
    </location>
</feature>
<dbReference type="EMBL" id="CP003010">
    <property type="protein sequence ID" value="AEO65547.1"/>
    <property type="molecule type" value="Genomic_DNA"/>
</dbReference>
<dbReference type="Gene3D" id="3.40.50.300">
    <property type="entry name" value="P-loop containing nucleotide triphosphate hydrolases"/>
    <property type="match status" value="1"/>
</dbReference>
<feature type="compositionally biased region" description="Basic and acidic residues" evidence="1">
    <location>
        <begin position="41"/>
        <end position="83"/>
    </location>
</feature>
<evidence type="ECO:0000313" key="4">
    <source>
        <dbReference type="Proteomes" id="UP000008181"/>
    </source>
</evidence>